<evidence type="ECO:0000256" key="8">
    <source>
        <dbReference type="SAM" id="Phobius"/>
    </source>
</evidence>
<evidence type="ECO:0000256" key="7">
    <source>
        <dbReference type="PIRSR" id="PIRSR600715-1"/>
    </source>
</evidence>
<keyword evidence="2" id="KW-1003">Cell membrane</keyword>
<dbReference type="EMBL" id="JANIPJ010000019">
    <property type="protein sequence ID" value="MCR2806757.1"/>
    <property type="molecule type" value="Genomic_DNA"/>
</dbReference>
<feature type="transmembrane region" description="Helical" evidence="8">
    <location>
        <begin position="6"/>
        <end position="30"/>
    </location>
</feature>
<dbReference type="GO" id="GO:0046872">
    <property type="term" value="F:metal ion binding"/>
    <property type="evidence" value="ECO:0007669"/>
    <property type="project" value="UniProtKB-KW"/>
</dbReference>
<dbReference type="GO" id="GO:0005886">
    <property type="term" value="C:plasma membrane"/>
    <property type="evidence" value="ECO:0007669"/>
    <property type="project" value="UniProtKB-SubCell"/>
</dbReference>
<evidence type="ECO:0000313" key="9">
    <source>
        <dbReference type="EMBL" id="MCR2806757.1"/>
    </source>
</evidence>
<feature type="transmembrane region" description="Helical" evidence="8">
    <location>
        <begin position="197"/>
        <end position="214"/>
    </location>
</feature>
<sequence>MPVGFLYATGFIIALVLALLMTPVVKAFAFKIGAIDKPNHRKVHTRIMPRLGGLAIYVAFVGAFLAVSPFIPDGLLRPRDVNMINALLVGGTIIIILGALDDRFELSAKVKLVGQIAAACVVVFGFDVSIDLVNVPFGETMQPIAEWIGKPLTILWIVGVTNAINLIDGLDGLAAGVSGISIATIVVMASLMGFQPVILLSTLLLGGIVGFLVFNFHPAKIFMGDSGSLFLGFSLATLSMLGFKQVTIVSFVTPLLIIGVPLSDTFFAIVRRWVNKQPIFAPDRGHLHHRLRDLGFSHRRTVLIIWGVAAIFGVLAVIQSAVVQSSVANWITFAVICLLMFLLQIGAELTGIVDKTRRPLINFLVRIGVLRLAKAEAQQSRGK</sequence>
<keyword evidence="4 8" id="KW-0812">Transmembrane</keyword>
<dbReference type="PANTHER" id="PTHR22926:SF3">
    <property type="entry name" value="UNDECAPRENYL-PHOSPHATE ALPHA-N-ACETYLGLUCOSAMINYL 1-PHOSPHATE TRANSFERASE"/>
    <property type="match status" value="1"/>
</dbReference>
<feature type="transmembrane region" description="Helical" evidence="8">
    <location>
        <begin position="328"/>
        <end position="347"/>
    </location>
</feature>
<evidence type="ECO:0000256" key="4">
    <source>
        <dbReference type="ARBA" id="ARBA00022692"/>
    </source>
</evidence>
<comment type="cofactor">
    <cofactor evidence="7">
        <name>Mg(2+)</name>
        <dbReference type="ChEBI" id="CHEBI:18420"/>
    </cofactor>
</comment>
<keyword evidence="7" id="KW-0479">Metal-binding</keyword>
<evidence type="ECO:0000256" key="5">
    <source>
        <dbReference type="ARBA" id="ARBA00022989"/>
    </source>
</evidence>
<feature type="transmembrane region" description="Helical" evidence="8">
    <location>
        <begin position="147"/>
        <end position="166"/>
    </location>
</feature>
<evidence type="ECO:0000256" key="3">
    <source>
        <dbReference type="ARBA" id="ARBA00022679"/>
    </source>
</evidence>
<comment type="caution">
    <text evidence="9">The sequence shown here is derived from an EMBL/GenBank/DDBJ whole genome shotgun (WGS) entry which is preliminary data.</text>
</comment>
<keyword evidence="5 8" id="KW-1133">Transmembrane helix</keyword>
<dbReference type="Proteomes" id="UP001141950">
    <property type="component" value="Unassembled WGS sequence"/>
</dbReference>
<evidence type="ECO:0000313" key="10">
    <source>
        <dbReference type="Proteomes" id="UP001141950"/>
    </source>
</evidence>
<dbReference type="GO" id="GO:0016780">
    <property type="term" value="F:phosphotransferase activity, for other substituted phosphate groups"/>
    <property type="evidence" value="ECO:0007669"/>
    <property type="project" value="InterPro"/>
</dbReference>
<keyword evidence="10" id="KW-1185">Reference proteome</keyword>
<comment type="subcellular location">
    <subcellularLocation>
        <location evidence="1">Cell membrane</location>
        <topology evidence="1">Multi-pass membrane protein</topology>
    </subcellularLocation>
</comment>
<dbReference type="AlphaFoldDB" id="A0A9X2N0D1"/>
<proteinExistence type="predicted"/>
<accession>A0A9X2N0D1</accession>
<keyword evidence="7" id="KW-0460">Magnesium</keyword>
<keyword evidence="3 9" id="KW-0808">Transferase</keyword>
<dbReference type="InterPro" id="IPR000715">
    <property type="entry name" value="Glycosyl_transferase_4"/>
</dbReference>
<feature type="transmembrane region" description="Helical" evidence="8">
    <location>
        <begin position="173"/>
        <end position="191"/>
    </location>
</feature>
<keyword evidence="6 8" id="KW-0472">Membrane</keyword>
<evidence type="ECO:0000256" key="6">
    <source>
        <dbReference type="ARBA" id="ARBA00023136"/>
    </source>
</evidence>
<dbReference type="GO" id="GO:0044038">
    <property type="term" value="P:cell wall macromolecule biosynthetic process"/>
    <property type="evidence" value="ECO:0007669"/>
    <property type="project" value="TreeGrafter"/>
</dbReference>
<protein>
    <submittedName>
        <fullName evidence="9">Undecaprenyl/decaprenyl-phosphate alpha-N-acetylglucosaminyl 1-phosphate transferase</fullName>
    </submittedName>
</protein>
<feature type="binding site" evidence="7">
    <location>
        <position position="225"/>
    </location>
    <ligand>
        <name>Mg(2+)</name>
        <dbReference type="ChEBI" id="CHEBI:18420"/>
    </ligand>
</feature>
<dbReference type="PROSITE" id="PS01348">
    <property type="entry name" value="MRAY_2"/>
    <property type="match status" value="1"/>
</dbReference>
<feature type="transmembrane region" description="Helical" evidence="8">
    <location>
        <begin position="248"/>
        <end position="270"/>
    </location>
</feature>
<organism evidence="9 10">
    <name type="scientific">Paenibacillus soyae</name>
    <dbReference type="NCBI Taxonomy" id="2969249"/>
    <lineage>
        <taxon>Bacteria</taxon>
        <taxon>Bacillati</taxon>
        <taxon>Bacillota</taxon>
        <taxon>Bacilli</taxon>
        <taxon>Bacillales</taxon>
        <taxon>Paenibacillaceae</taxon>
        <taxon>Paenibacillus</taxon>
    </lineage>
</organism>
<feature type="transmembrane region" description="Helical" evidence="8">
    <location>
        <begin position="112"/>
        <end position="135"/>
    </location>
</feature>
<dbReference type="Pfam" id="PF00953">
    <property type="entry name" value="Glycos_transf_4"/>
    <property type="match status" value="1"/>
</dbReference>
<feature type="binding site" evidence="7">
    <location>
        <position position="165"/>
    </location>
    <ligand>
        <name>Mg(2+)</name>
        <dbReference type="ChEBI" id="CHEBI:18420"/>
    </ligand>
</feature>
<feature type="transmembrane region" description="Helical" evidence="8">
    <location>
        <begin position="221"/>
        <end position="242"/>
    </location>
</feature>
<dbReference type="CDD" id="cd06853">
    <property type="entry name" value="GT_WecA_like"/>
    <property type="match status" value="1"/>
</dbReference>
<dbReference type="GO" id="GO:0071555">
    <property type="term" value="P:cell wall organization"/>
    <property type="evidence" value="ECO:0007669"/>
    <property type="project" value="TreeGrafter"/>
</dbReference>
<dbReference type="PANTHER" id="PTHR22926">
    <property type="entry name" value="PHOSPHO-N-ACETYLMURAMOYL-PENTAPEPTIDE-TRANSFERASE"/>
    <property type="match status" value="1"/>
</dbReference>
<reference evidence="9" key="1">
    <citation type="submission" date="2022-08" db="EMBL/GenBank/DDBJ databases">
        <title>The genomic sequence of strain Paenibacillus sp. SCIV0701.</title>
        <authorList>
            <person name="Zhao H."/>
        </authorList>
    </citation>
    <scope>NUCLEOTIDE SEQUENCE</scope>
    <source>
        <strain evidence="9">SCIV0701</strain>
    </source>
</reference>
<dbReference type="GO" id="GO:0009103">
    <property type="term" value="P:lipopolysaccharide biosynthetic process"/>
    <property type="evidence" value="ECO:0007669"/>
    <property type="project" value="TreeGrafter"/>
</dbReference>
<evidence type="ECO:0000256" key="1">
    <source>
        <dbReference type="ARBA" id="ARBA00004651"/>
    </source>
</evidence>
<dbReference type="RefSeq" id="WP_257450537.1">
    <property type="nucleotide sequence ID" value="NZ_JANIPJ010000019.1"/>
</dbReference>
<feature type="transmembrane region" description="Helical" evidence="8">
    <location>
        <begin position="51"/>
        <end position="71"/>
    </location>
</feature>
<gene>
    <name evidence="9" type="ORF">NQZ67_23010</name>
</gene>
<dbReference type="InterPro" id="IPR018480">
    <property type="entry name" value="PNAcMuramoyl-5peptid_Trfase_CS"/>
</dbReference>
<name>A0A9X2N0D1_9BACL</name>
<feature type="transmembrane region" description="Helical" evidence="8">
    <location>
        <begin position="302"/>
        <end position="322"/>
    </location>
</feature>
<evidence type="ECO:0000256" key="2">
    <source>
        <dbReference type="ARBA" id="ARBA00022475"/>
    </source>
</evidence>
<feature type="transmembrane region" description="Helical" evidence="8">
    <location>
        <begin position="83"/>
        <end position="100"/>
    </location>
</feature>